<gene>
    <name evidence="1" type="ORF">EZS27_038975</name>
</gene>
<comment type="caution">
    <text evidence="1">The sequence shown here is derived from an EMBL/GenBank/DDBJ whole genome shotgun (WGS) entry which is preliminary data.</text>
</comment>
<evidence type="ECO:0000313" key="1">
    <source>
        <dbReference type="EMBL" id="KAA6309555.1"/>
    </source>
</evidence>
<dbReference type="AlphaFoldDB" id="A0A5J4PJC4"/>
<sequence>FGPYIKHNAKYVSIPKDIDPLIISLEDAVNLINNKREAEAQKLIKTFAEEPELQILNGRYGPYIAYKGSNYKILKNIIPKDLELQAVMEIINKQAEKRTTPKRSKYTAKKK</sequence>
<accession>A0A5J4PJC4</accession>
<feature type="non-terminal residue" evidence="1">
    <location>
        <position position="1"/>
    </location>
</feature>
<organism evidence="1">
    <name type="scientific">termite gut metagenome</name>
    <dbReference type="NCBI Taxonomy" id="433724"/>
    <lineage>
        <taxon>unclassified sequences</taxon>
        <taxon>metagenomes</taxon>
        <taxon>organismal metagenomes</taxon>
    </lineage>
</organism>
<dbReference type="Pfam" id="PF13368">
    <property type="entry name" value="Toprim_C_rpt"/>
    <property type="match status" value="2"/>
</dbReference>
<proteinExistence type="predicted"/>
<protein>
    <recommendedName>
        <fullName evidence="2">DNA topoisomerase I</fullName>
    </recommendedName>
</protein>
<reference evidence="1" key="1">
    <citation type="submission" date="2019-03" db="EMBL/GenBank/DDBJ databases">
        <title>Single cell metagenomics reveals metabolic interactions within the superorganism composed of flagellate Streblomastix strix and complex community of Bacteroidetes bacteria on its surface.</title>
        <authorList>
            <person name="Treitli S.C."/>
            <person name="Kolisko M."/>
            <person name="Husnik F."/>
            <person name="Keeling P."/>
            <person name="Hampl V."/>
        </authorList>
    </citation>
    <scope>NUCLEOTIDE SEQUENCE</scope>
    <source>
        <strain evidence="1">STM</strain>
    </source>
</reference>
<dbReference type="EMBL" id="SNRY01007887">
    <property type="protein sequence ID" value="KAA6309555.1"/>
    <property type="molecule type" value="Genomic_DNA"/>
</dbReference>
<evidence type="ECO:0008006" key="2">
    <source>
        <dbReference type="Google" id="ProtNLM"/>
    </source>
</evidence>
<dbReference type="InterPro" id="IPR025589">
    <property type="entry name" value="Toprim_C_rpt"/>
</dbReference>
<name>A0A5J4PJC4_9ZZZZ</name>